<organism evidence="1 2">
    <name type="scientific">Nonomuraea maheshkhaliensis</name>
    <dbReference type="NCBI Taxonomy" id="419590"/>
    <lineage>
        <taxon>Bacteria</taxon>
        <taxon>Bacillati</taxon>
        <taxon>Actinomycetota</taxon>
        <taxon>Actinomycetes</taxon>
        <taxon>Streptosporangiales</taxon>
        <taxon>Streptosporangiaceae</taxon>
        <taxon>Nonomuraea</taxon>
    </lineage>
</organism>
<protein>
    <submittedName>
        <fullName evidence="1">Uncharacterized protein</fullName>
    </submittedName>
</protein>
<keyword evidence="2" id="KW-1185">Reference proteome</keyword>
<dbReference type="EMBL" id="BAAAMU010000066">
    <property type="protein sequence ID" value="GAA1662449.1"/>
    <property type="molecule type" value="Genomic_DNA"/>
</dbReference>
<comment type="caution">
    <text evidence="1">The sequence shown here is derived from an EMBL/GenBank/DDBJ whole genome shotgun (WGS) entry which is preliminary data.</text>
</comment>
<accession>A0ABN2G062</accession>
<reference evidence="1 2" key="1">
    <citation type="journal article" date="2019" name="Int. J. Syst. Evol. Microbiol.">
        <title>The Global Catalogue of Microorganisms (GCM) 10K type strain sequencing project: providing services to taxonomists for standard genome sequencing and annotation.</title>
        <authorList>
            <consortium name="The Broad Institute Genomics Platform"/>
            <consortium name="The Broad Institute Genome Sequencing Center for Infectious Disease"/>
            <person name="Wu L."/>
            <person name="Ma J."/>
        </authorList>
    </citation>
    <scope>NUCLEOTIDE SEQUENCE [LARGE SCALE GENOMIC DNA]</scope>
    <source>
        <strain evidence="1 2">JCM 13929</strain>
    </source>
</reference>
<evidence type="ECO:0000313" key="1">
    <source>
        <dbReference type="EMBL" id="GAA1662449.1"/>
    </source>
</evidence>
<proteinExistence type="predicted"/>
<dbReference type="Proteomes" id="UP001500064">
    <property type="component" value="Unassembled WGS sequence"/>
</dbReference>
<sequence>MRRFIGGSLPSAAPGRAAAACSGAGVRAGGREECNRAASREEDVFRAVEEGAGEAGGFRAEKILPREISRSVARRPDACEGD</sequence>
<evidence type="ECO:0000313" key="2">
    <source>
        <dbReference type="Proteomes" id="UP001500064"/>
    </source>
</evidence>
<gene>
    <name evidence="1" type="ORF">GCM10009733_070100</name>
</gene>
<name>A0ABN2G062_9ACTN</name>